<protein>
    <recommendedName>
        <fullName evidence="3">HTH cro/C1-type domain-containing protein</fullName>
    </recommendedName>
</protein>
<name>A0ABV2UHW3_9ACTN</name>
<evidence type="ECO:0008006" key="3">
    <source>
        <dbReference type="Google" id="ProtNLM"/>
    </source>
</evidence>
<keyword evidence="2" id="KW-1185">Reference proteome</keyword>
<dbReference type="RefSeq" id="WP_356711549.1">
    <property type="nucleotide sequence ID" value="NZ_JBEXIP010000028.1"/>
</dbReference>
<evidence type="ECO:0000313" key="2">
    <source>
        <dbReference type="Proteomes" id="UP001550044"/>
    </source>
</evidence>
<sequence length="268" mass="29647">MTPESKKWKELSSNITAAHRALVSAMREIRECSPRTQAEIARDAHQAATTLSNHLNGGRVPEETLLRDFYEVIEKDAAGGEALPHTLDALLELRVHAQKRHCECCSVGYPSAHDLTSPGQPASRIPRNSPVRRVRRLRRQVRRREFSVLQERTKVPVPRAEGDRHPAQAAELTWTETGVVARYLADGRKRDADLLLWRAGTSYSADNILMAVSSCRSAGLRDAAEAILISAAERTDKQAVLNITAAFNDAGRHEDVAFMLTAAIRASN</sequence>
<reference evidence="1 2" key="1">
    <citation type="submission" date="2024-06" db="EMBL/GenBank/DDBJ databases">
        <title>The Natural Products Discovery Center: Release of the First 8490 Sequenced Strains for Exploring Actinobacteria Biosynthetic Diversity.</title>
        <authorList>
            <person name="Kalkreuter E."/>
            <person name="Kautsar S.A."/>
            <person name="Yang D."/>
            <person name="Bader C.D."/>
            <person name="Teijaro C.N."/>
            <person name="Fluegel L."/>
            <person name="Davis C.M."/>
            <person name="Simpson J.R."/>
            <person name="Lauterbach L."/>
            <person name="Steele A.D."/>
            <person name="Gui C."/>
            <person name="Meng S."/>
            <person name="Li G."/>
            <person name="Viehrig K."/>
            <person name="Ye F."/>
            <person name="Su P."/>
            <person name="Kiefer A.F."/>
            <person name="Nichols A."/>
            <person name="Cepeda A.J."/>
            <person name="Yan W."/>
            <person name="Fan B."/>
            <person name="Jiang Y."/>
            <person name="Adhikari A."/>
            <person name="Zheng C.-J."/>
            <person name="Schuster L."/>
            <person name="Cowan T.M."/>
            <person name="Smanski M.J."/>
            <person name="Chevrette M.G."/>
            <person name="De Carvalho L.P.S."/>
            <person name="Shen B."/>
        </authorList>
    </citation>
    <scope>NUCLEOTIDE SEQUENCE [LARGE SCALE GENOMIC DNA]</scope>
    <source>
        <strain evidence="1 2">NPDC005137</strain>
    </source>
</reference>
<proteinExistence type="predicted"/>
<gene>
    <name evidence="1" type="ORF">ABZV61_28510</name>
</gene>
<comment type="caution">
    <text evidence="1">The sequence shown here is derived from an EMBL/GenBank/DDBJ whole genome shotgun (WGS) entry which is preliminary data.</text>
</comment>
<evidence type="ECO:0000313" key="1">
    <source>
        <dbReference type="EMBL" id="MET8436649.1"/>
    </source>
</evidence>
<dbReference type="EMBL" id="JBEXIP010000028">
    <property type="protein sequence ID" value="MET8436649.1"/>
    <property type="molecule type" value="Genomic_DNA"/>
</dbReference>
<accession>A0ABV2UHW3</accession>
<dbReference type="Proteomes" id="UP001550044">
    <property type="component" value="Unassembled WGS sequence"/>
</dbReference>
<organism evidence="1 2">
    <name type="scientific">Streptomyces sp. 900116325</name>
    <dbReference type="NCBI Taxonomy" id="3154295"/>
    <lineage>
        <taxon>Bacteria</taxon>
        <taxon>Bacillati</taxon>
        <taxon>Actinomycetota</taxon>
        <taxon>Actinomycetes</taxon>
        <taxon>Kitasatosporales</taxon>
        <taxon>Streptomycetaceae</taxon>
        <taxon>Streptomyces</taxon>
    </lineage>
</organism>